<dbReference type="PROSITE" id="PS51257">
    <property type="entry name" value="PROKAR_LIPOPROTEIN"/>
    <property type="match status" value="1"/>
</dbReference>
<dbReference type="Proteomes" id="UP000028715">
    <property type="component" value="Unassembled WGS sequence"/>
</dbReference>
<proteinExistence type="predicted"/>
<evidence type="ECO:0000313" key="1">
    <source>
        <dbReference type="EMBL" id="KFF06592.1"/>
    </source>
</evidence>
<gene>
    <name evidence="1" type="ORF">IW19_14215</name>
</gene>
<organism evidence="1 2">
    <name type="scientific">Flavobacterium reichenbachii</name>
    <dbReference type="NCBI Taxonomy" id="362418"/>
    <lineage>
        <taxon>Bacteria</taxon>
        <taxon>Pseudomonadati</taxon>
        <taxon>Bacteroidota</taxon>
        <taxon>Flavobacteriia</taxon>
        <taxon>Flavobacteriales</taxon>
        <taxon>Flavobacteriaceae</taxon>
        <taxon>Flavobacterium</taxon>
    </lineage>
</organism>
<dbReference type="AlphaFoldDB" id="A0A085ZQ78"/>
<reference evidence="1 2" key="1">
    <citation type="submission" date="2014-07" db="EMBL/GenBank/DDBJ databases">
        <title>Genome of Flavobacterium reichenbachii LMG 25512.</title>
        <authorList>
            <person name="Stropko S.J."/>
            <person name="Pipes S.E."/>
            <person name="Newman J.D."/>
        </authorList>
    </citation>
    <scope>NUCLEOTIDE SEQUENCE [LARGE SCALE GENOMIC DNA]</scope>
    <source>
        <strain evidence="1 2">LMG 25512</strain>
    </source>
</reference>
<comment type="caution">
    <text evidence="1">The sequence shown here is derived from an EMBL/GenBank/DDBJ whole genome shotgun (WGS) entry which is preliminary data.</text>
</comment>
<dbReference type="EMBL" id="JPRL01000001">
    <property type="protein sequence ID" value="KFF06592.1"/>
    <property type="molecule type" value="Genomic_DNA"/>
</dbReference>
<protein>
    <recommendedName>
        <fullName evidence="3">Lipoprotein</fullName>
    </recommendedName>
</protein>
<sequence>MYRRFLFVFILFFSCNNEKNNSQSTENIKAVKSRSMMEELEKYLKHADEVTNSEVKEFHINFYEDGSECLFEINYENNLYSLENMKSNDGYLNINDKKIFFHGLNLFCSRDFINSRFLKKEKVNVKRYNKKYKYGDDLFQLYLIIGKGKLRRLAKA</sequence>
<accession>A0A085ZQ78</accession>
<evidence type="ECO:0008006" key="3">
    <source>
        <dbReference type="Google" id="ProtNLM"/>
    </source>
</evidence>
<evidence type="ECO:0000313" key="2">
    <source>
        <dbReference type="Proteomes" id="UP000028715"/>
    </source>
</evidence>
<name>A0A085ZQ78_9FLAO</name>
<dbReference type="STRING" id="362418.IW19_14215"/>
<keyword evidence="2" id="KW-1185">Reference proteome</keyword>